<dbReference type="Gene3D" id="1.25.10.10">
    <property type="entry name" value="Leucine-rich Repeat Variant"/>
    <property type="match status" value="1"/>
</dbReference>
<dbReference type="InterPro" id="IPR016024">
    <property type="entry name" value="ARM-type_fold"/>
</dbReference>
<proteinExistence type="predicted"/>
<evidence type="ECO:0008006" key="3">
    <source>
        <dbReference type="Google" id="ProtNLM"/>
    </source>
</evidence>
<sequence>MDLEHALAGLDGHPWQDSSHAYGGAEDLPALLRDLAGADEGASDEALEELYGSLLHQGTVYTASAEAVPFLVRIAAAGHRTADLLALLAGMAGSTDEHGVAPGALRSAVAGQLPLLLPLLGAPAAEVRGRAAWALSSTGATGPVLPALRTRWARETDPRTRAELLAAMSRLDARSAAAAAGPVLGPAHPAELRLAAVFAALHAGVDWTHEHHTTLLAVLPTAPLVAGSRGLTGRQSLADAVEVLLGRGDEAHREAAFALLDAALRDPRADVRAEAVRAAARACALSRSAARLVPALAAAAVDDAAVAAVAPLLGLLGAAAEPAAPVLAALAGRHPEEEDDLADRVLAALVRIDPGLAAPLLARALGHRPRALGAAAGLLSAPDPAFPYDPALLDAVRRRFARPESVDGREAWQLANLLAGWGPRAAGALPEVMTALRRHQRQTAPAVAALAARLPPAERARAAGALRTAAAQDEALSVAGALYELTGDAEVLLERIARQLAGDHHEVMRAAEAAGGLGPLASPLVPLLRAALSDPGAAPVLPALDADRALAEALWHIGGDAVTAVAALDRVLAHCAAEPWGCWSAIRAARAAAAIGPAARSLAPRLEALLGEPERVPAAARALAAVARPGTPARSTLAGAVLDSVGRGADPLEVCDALEALGGAALTPAQRDRLAVLAEGDARVAGPGMEQRGVQDDERLRARLRTLLAAPA</sequence>
<dbReference type="RefSeq" id="WP_395509513.1">
    <property type="nucleotide sequence ID" value="NZ_JBBDHD010000021.1"/>
</dbReference>
<evidence type="ECO:0000313" key="2">
    <source>
        <dbReference type="Proteomes" id="UP001610631"/>
    </source>
</evidence>
<dbReference type="InterPro" id="IPR011989">
    <property type="entry name" value="ARM-like"/>
</dbReference>
<dbReference type="EMBL" id="JBBDHD010000021">
    <property type="protein sequence ID" value="MFH7595661.1"/>
    <property type="molecule type" value="Genomic_DNA"/>
</dbReference>
<evidence type="ECO:0000313" key="1">
    <source>
        <dbReference type="EMBL" id="MFH7595661.1"/>
    </source>
</evidence>
<accession>A0ABW7PCC9</accession>
<name>A0ABW7PCC9_9ACTN</name>
<comment type="caution">
    <text evidence="1">The sequence shown here is derived from an EMBL/GenBank/DDBJ whole genome shotgun (WGS) entry which is preliminary data.</text>
</comment>
<protein>
    <recommendedName>
        <fullName evidence="3">HEAT repeat domain-containing protein</fullName>
    </recommendedName>
</protein>
<reference evidence="1 2" key="1">
    <citation type="submission" date="2024-03" db="EMBL/GenBank/DDBJ databases">
        <title>Whole genome sequencing of Streptomyces racemochromogenes, to identify antimicrobial biosynthetic gene clusters.</title>
        <authorList>
            <person name="Suryawanshi P."/>
            <person name="Krishnaraj P.U."/>
            <person name="Arun Y.P."/>
            <person name="Suryawanshi M.P."/>
            <person name="Rakshit O."/>
        </authorList>
    </citation>
    <scope>NUCLEOTIDE SEQUENCE [LARGE SCALE GENOMIC DNA]</scope>
    <source>
        <strain evidence="1 2">AUDT626</strain>
    </source>
</reference>
<gene>
    <name evidence="1" type="ORF">WDV06_11245</name>
</gene>
<keyword evidence="2" id="KW-1185">Reference proteome</keyword>
<organism evidence="1 2">
    <name type="scientific">Streptomyces racemochromogenes</name>
    <dbReference type="NCBI Taxonomy" id="67353"/>
    <lineage>
        <taxon>Bacteria</taxon>
        <taxon>Bacillati</taxon>
        <taxon>Actinomycetota</taxon>
        <taxon>Actinomycetes</taxon>
        <taxon>Kitasatosporales</taxon>
        <taxon>Streptomycetaceae</taxon>
        <taxon>Streptomyces</taxon>
    </lineage>
</organism>
<dbReference type="SUPFAM" id="SSF48371">
    <property type="entry name" value="ARM repeat"/>
    <property type="match status" value="1"/>
</dbReference>
<dbReference type="Proteomes" id="UP001610631">
    <property type="component" value="Unassembled WGS sequence"/>
</dbReference>